<organism evidence="2 3">
    <name type="scientific">Paramormyrops kingsleyae</name>
    <dbReference type="NCBI Taxonomy" id="1676925"/>
    <lineage>
        <taxon>Eukaryota</taxon>
        <taxon>Metazoa</taxon>
        <taxon>Chordata</taxon>
        <taxon>Craniata</taxon>
        <taxon>Vertebrata</taxon>
        <taxon>Euteleostomi</taxon>
        <taxon>Actinopterygii</taxon>
        <taxon>Neopterygii</taxon>
        <taxon>Teleostei</taxon>
        <taxon>Osteoglossocephala</taxon>
        <taxon>Osteoglossomorpha</taxon>
        <taxon>Osteoglossiformes</taxon>
        <taxon>Mormyridae</taxon>
        <taxon>Paramormyrops</taxon>
    </lineage>
</organism>
<dbReference type="STRING" id="1676925.ENSPKIP00000030351"/>
<sequence>INCLSLWSRINYMMKNLSEYLDTKYAINTDSFGIWSLDDMRRSWGKAQRIGDGRKTVAVDTCCASEEGSERTSSHTGRRIKGHNGKKKRSLVVTLSTTSVTHPSAASPVVSPSTTSEVMVDTSASDETSEEEDGTYKWSKELPHPKKGGLKTWTELSQLKNIYSLHPNDDVQVLSVMVSADQACELSEEVMRSLGNEGQELADGWACIRRWLEKFKSTHIYWAKVSDCYQKSSEEVSEFAECFKQVWLEYAGVLEVTEENYETSHYGPLKTTFVDGLKTELAKMLKVSRPDWKEDADMRRLVRLAGNIKNDIVTRIRMGQTGHWAKACHYKGNACSGTKEHGTNETDVNARFQQLTMEQKTWLLSAIEPKN</sequence>
<evidence type="ECO:0000313" key="3">
    <source>
        <dbReference type="Proteomes" id="UP000261540"/>
    </source>
</evidence>
<reference evidence="2" key="2">
    <citation type="submission" date="2025-09" db="UniProtKB">
        <authorList>
            <consortium name="Ensembl"/>
        </authorList>
    </citation>
    <scope>IDENTIFICATION</scope>
</reference>
<feature type="compositionally biased region" description="Low complexity" evidence="1">
    <location>
        <begin position="91"/>
        <end position="126"/>
    </location>
</feature>
<keyword evidence="3" id="KW-1185">Reference proteome</keyword>
<reference evidence="2" key="1">
    <citation type="submission" date="2025-08" db="UniProtKB">
        <authorList>
            <consortium name="Ensembl"/>
        </authorList>
    </citation>
    <scope>IDENTIFICATION</scope>
</reference>
<dbReference type="GeneTree" id="ENSGT01000000214962"/>
<evidence type="ECO:0000256" key="1">
    <source>
        <dbReference type="SAM" id="MobiDB-lite"/>
    </source>
</evidence>
<feature type="region of interest" description="Disordered" evidence="1">
    <location>
        <begin position="66"/>
        <end position="141"/>
    </location>
</feature>
<dbReference type="AlphaFoldDB" id="A0A3B3SJZ8"/>
<dbReference type="Proteomes" id="UP000261540">
    <property type="component" value="Unplaced"/>
</dbReference>
<dbReference type="Ensembl" id="ENSPKIT00000011167.1">
    <property type="protein sequence ID" value="ENSPKIP00000030351.1"/>
    <property type="gene ID" value="ENSPKIG00000011226.1"/>
</dbReference>
<accession>A0A3B3SJZ8</accession>
<feature type="compositionally biased region" description="Basic residues" evidence="1">
    <location>
        <begin position="76"/>
        <end position="90"/>
    </location>
</feature>
<proteinExistence type="predicted"/>
<name>A0A3B3SJZ8_9TELE</name>
<protein>
    <submittedName>
        <fullName evidence="2">Uncharacterized protein</fullName>
    </submittedName>
</protein>
<evidence type="ECO:0000313" key="2">
    <source>
        <dbReference type="Ensembl" id="ENSPKIP00000030351.1"/>
    </source>
</evidence>